<dbReference type="PANTHER" id="PTHR46749">
    <property type="entry name" value="COMPLEX III ASSEMBLY FACTOR LYRM7"/>
    <property type="match status" value="1"/>
</dbReference>
<dbReference type="InterPro" id="IPR050435">
    <property type="entry name" value="MZM1/LYRM7"/>
</dbReference>
<dbReference type="InterPro" id="IPR045298">
    <property type="entry name" value="Complex1_LYR_LYRM7"/>
</dbReference>
<keyword evidence="4" id="KW-0143">Chaperone</keyword>
<proteinExistence type="inferred from homology"/>
<evidence type="ECO:0000256" key="5">
    <source>
        <dbReference type="SAM" id="MobiDB-lite"/>
    </source>
</evidence>
<accession>A0ABN8BBP6</accession>
<keyword evidence="3" id="KW-0496">Mitochondrion</keyword>
<dbReference type="Proteomes" id="UP001153292">
    <property type="component" value="Chromosome 8"/>
</dbReference>
<organism evidence="6 7">
    <name type="scientific">Chilo suppressalis</name>
    <name type="common">Asiatic rice borer moth</name>
    <dbReference type="NCBI Taxonomy" id="168631"/>
    <lineage>
        <taxon>Eukaryota</taxon>
        <taxon>Metazoa</taxon>
        <taxon>Ecdysozoa</taxon>
        <taxon>Arthropoda</taxon>
        <taxon>Hexapoda</taxon>
        <taxon>Insecta</taxon>
        <taxon>Pterygota</taxon>
        <taxon>Neoptera</taxon>
        <taxon>Endopterygota</taxon>
        <taxon>Lepidoptera</taxon>
        <taxon>Glossata</taxon>
        <taxon>Ditrysia</taxon>
        <taxon>Pyraloidea</taxon>
        <taxon>Crambidae</taxon>
        <taxon>Crambinae</taxon>
        <taxon>Chilo</taxon>
    </lineage>
</organism>
<keyword evidence="7" id="KW-1185">Reference proteome</keyword>
<feature type="compositionally biased region" description="Polar residues" evidence="5">
    <location>
        <begin position="113"/>
        <end position="124"/>
    </location>
</feature>
<comment type="similarity">
    <text evidence="2">Belongs to the complex I LYR family.</text>
</comment>
<evidence type="ECO:0000256" key="1">
    <source>
        <dbReference type="ARBA" id="ARBA00004305"/>
    </source>
</evidence>
<feature type="region of interest" description="Disordered" evidence="5">
    <location>
        <begin position="104"/>
        <end position="124"/>
    </location>
</feature>
<dbReference type="PANTHER" id="PTHR46749:SF1">
    <property type="entry name" value="COMPLEX III ASSEMBLY FACTOR LYRM7"/>
    <property type="match status" value="1"/>
</dbReference>
<evidence type="ECO:0000256" key="3">
    <source>
        <dbReference type="ARBA" id="ARBA00023128"/>
    </source>
</evidence>
<reference evidence="6" key="1">
    <citation type="submission" date="2021-12" db="EMBL/GenBank/DDBJ databases">
        <authorList>
            <person name="King R."/>
        </authorList>
    </citation>
    <scope>NUCLEOTIDE SEQUENCE</scope>
</reference>
<dbReference type="CDD" id="cd20267">
    <property type="entry name" value="Complex1_LYR_LYRM7"/>
    <property type="match status" value="1"/>
</dbReference>
<evidence type="ECO:0000256" key="2">
    <source>
        <dbReference type="ARBA" id="ARBA00009508"/>
    </source>
</evidence>
<name>A0ABN8BBP6_CHISP</name>
<dbReference type="EMBL" id="OU963901">
    <property type="protein sequence ID" value="CAH0407346.1"/>
    <property type="molecule type" value="Genomic_DNA"/>
</dbReference>
<sequence>MSNLKQLVLNSFKKLHRTSQTVFAGDEKALIAARVKINEEYSKTKLIKDEEAIKAMVKLGEDVAKELKAQVIQTKKIRPGVYMAKITKDTIKFDNKPFVTSAVEEKQKDKNTNRPCCQNEAGNK</sequence>
<evidence type="ECO:0000256" key="4">
    <source>
        <dbReference type="ARBA" id="ARBA00023186"/>
    </source>
</evidence>
<evidence type="ECO:0000313" key="7">
    <source>
        <dbReference type="Proteomes" id="UP001153292"/>
    </source>
</evidence>
<gene>
    <name evidence="6" type="ORF">CHILSU_LOCUS10744</name>
</gene>
<protein>
    <recommendedName>
        <fullName evidence="8">Complex III assembly factor LYRM7</fullName>
    </recommendedName>
</protein>
<evidence type="ECO:0008006" key="8">
    <source>
        <dbReference type="Google" id="ProtNLM"/>
    </source>
</evidence>
<comment type="subcellular location">
    <subcellularLocation>
        <location evidence="1">Mitochondrion matrix</location>
    </subcellularLocation>
</comment>
<evidence type="ECO:0000313" key="6">
    <source>
        <dbReference type="EMBL" id="CAH0407346.1"/>
    </source>
</evidence>